<dbReference type="Gene3D" id="3.30.40.10">
    <property type="entry name" value="Zinc/RING finger domain, C3HC4 (zinc finger)"/>
    <property type="match status" value="1"/>
</dbReference>
<keyword evidence="10 11" id="KW-0829">Tyrosine-protein kinase</keyword>
<dbReference type="EMBL" id="JH816978">
    <property type="protein sequence ID" value="EKC22027.1"/>
    <property type="molecule type" value="Genomic_DNA"/>
</dbReference>
<keyword evidence="4 11" id="KW-0547">Nucleotide-binding</keyword>
<reference evidence="13" key="1">
    <citation type="journal article" date="2012" name="Nature">
        <title>The oyster genome reveals stress adaptation and complexity of shell formation.</title>
        <authorList>
            <person name="Zhang G."/>
            <person name="Fang X."/>
            <person name="Guo X."/>
            <person name="Li L."/>
            <person name="Luo R."/>
            <person name="Xu F."/>
            <person name="Yang P."/>
            <person name="Zhang L."/>
            <person name="Wang X."/>
            <person name="Qi H."/>
            <person name="Xiong Z."/>
            <person name="Que H."/>
            <person name="Xie Y."/>
            <person name="Holland P.W."/>
            <person name="Paps J."/>
            <person name="Zhu Y."/>
            <person name="Wu F."/>
            <person name="Chen Y."/>
            <person name="Wang J."/>
            <person name="Peng C."/>
            <person name="Meng J."/>
            <person name="Yang L."/>
            <person name="Liu J."/>
            <person name="Wen B."/>
            <person name="Zhang N."/>
            <person name="Huang Z."/>
            <person name="Zhu Q."/>
            <person name="Feng Y."/>
            <person name="Mount A."/>
            <person name="Hedgecock D."/>
            <person name="Xu Z."/>
            <person name="Liu Y."/>
            <person name="Domazet-Loso T."/>
            <person name="Du Y."/>
            <person name="Sun X."/>
            <person name="Zhang S."/>
            <person name="Liu B."/>
            <person name="Cheng P."/>
            <person name="Jiang X."/>
            <person name="Li J."/>
            <person name="Fan D."/>
            <person name="Wang W."/>
            <person name="Fu W."/>
            <person name="Wang T."/>
            <person name="Wang B."/>
            <person name="Zhang J."/>
            <person name="Peng Z."/>
            <person name="Li Y."/>
            <person name="Li N."/>
            <person name="Wang J."/>
            <person name="Chen M."/>
            <person name="He Y."/>
            <person name="Tan F."/>
            <person name="Song X."/>
            <person name="Zheng Q."/>
            <person name="Huang R."/>
            <person name="Yang H."/>
            <person name="Du X."/>
            <person name="Chen L."/>
            <person name="Yang M."/>
            <person name="Gaffney P.M."/>
            <person name="Wang S."/>
            <person name="Luo L."/>
            <person name="She Z."/>
            <person name="Ming Y."/>
            <person name="Huang W."/>
            <person name="Zhang S."/>
            <person name="Huang B."/>
            <person name="Zhang Y."/>
            <person name="Qu T."/>
            <person name="Ni P."/>
            <person name="Miao G."/>
            <person name="Wang J."/>
            <person name="Wang Q."/>
            <person name="Steinberg C.E."/>
            <person name="Wang H."/>
            <person name="Li N."/>
            <person name="Qian L."/>
            <person name="Zhang G."/>
            <person name="Li Y."/>
            <person name="Yang H."/>
            <person name="Liu X."/>
            <person name="Wang J."/>
            <person name="Yin Y."/>
            <person name="Wang J."/>
        </authorList>
    </citation>
    <scope>NUCLEOTIDE SEQUENCE [LARGE SCALE GENOMIC DNA]</scope>
    <source>
        <strain evidence="13">05x7-T-G4-1.051#20</strain>
    </source>
</reference>
<dbReference type="GO" id="GO:0008270">
    <property type="term" value="F:zinc ion binding"/>
    <property type="evidence" value="ECO:0007669"/>
    <property type="project" value="UniProtKB-KW"/>
</dbReference>
<dbReference type="GO" id="GO:0012505">
    <property type="term" value="C:endomembrane system"/>
    <property type="evidence" value="ECO:0007669"/>
    <property type="project" value="UniProtKB-SubCell"/>
</dbReference>
<evidence type="ECO:0000256" key="5">
    <source>
        <dbReference type="ARBA" id="ARBA00022771"/>
    </source>
</evidence>
<dbReference type="GO" id="GO:0050793">
    <property type="term" value="P:regulation of developmental process"/>
    <property type="evidence" value="ECO:0007669"/>
    <property type="project" value="UniProtKB-ARBA"/>
</dbReference>
<dbReference type="Gene3D" id="3.30.505.10">
    <property type="entry name" value="SH2 domain"/>
    <property type="match status" value="1"/>
</dbReference>
<dbReference type="InterPro" id="IPR001841">
    <property type="entry name" value="Znf_RING"/>
</dbReference>
<dbReference type="PROSITE" id="PS50001">
    <property type="entry name" value="SH2"/>
    <property type="match status" value="1"/>
</dbReference>
<dbReference type="GO" id="GO:0048468">
    <property type="term" value="P:cell development"/>
    <property type="evidence" value="ECO:0007669"/>
    <property type="project" value="UniProtKB-ARBA"/>
</dbReference>
<comment type="catalytic activity">
    <reaction evidence="11">
        <text>L-tyrosyl-[protein] + ATP = O-phospho-L-tyrosyl-[protein] + ADP + H(+)</text>
        <dbReference type="Rhea" id="RHEA:10596"/>
        <dbReference type="Rhea" id="RHEA-COMP:10136"/>
        <dbReference type="Rhea" id="RHEA-COMP:20101"/>
        <dbReference type="ChEBI" id="CHEBI:15378"/>
        <dbReference type="ChEBI" id="CHEBI:30616"/>
        <dbReference type="ChEBI" id="CHEBI:46858"/>
        <dbReference type="ChEBI" id="CHEBI:61978"/>
        <dbReference type="ChEBI" id="CHEBI:456216"/>
        <dbReference type="EC" id="2.7.10.2"/>
    </reaction>
</comment>
<dbReference type="InterPro" id="IPR017441">
    <property type="entry name" value="Protein_kinase_ATP_BS"/>
</dbReference>
<evidence type="ECO:0000256" key="4">
    <source>
        <dbReference type="ARBA" id="ARBA00022741"/>
    </source>
</evidence>
<dbReference type="InterPro" id="IPR018957">
    <property type="entry name" value="Znf_C3HC4_RING-type"/>
</dbReference>
<dbReference type="SMART" id="SM00252">
    <property type="entry name" value="SH2"/>
    <property type="match status" value="1"/>
</dbReference>
<evidence type="ECO:0000256" key="10">
    <source>
        <dbReference type="ARBA" id="ARBA00023137"/>
    </source>
</evidence>
<dbReference type="InterPro" id="IPR000719">
    <property type="entry name" value="Prot_kinase_dom"/>
</dbReference>
<dbReference type="PROSITE" id="PS50011">
    <property type="entry name" value="PROTEIN_KINASE_DOM"/>
    <property type="match status" value="1"/>
</dbReference>
<evidence type="ECO:0000256" key="8">
    <source>
        <dbReference type="ARBA" id="ARBA00022840"/>
    </source>
</evidence>
<keyword evidence="2 11" id="KW-0808">Transferase</keyword>
<dbReference type="FunFam" id="1.10.510.10:FF:001512">
    <property type="entry name" value="Receptor tyrosine-protein kinase erbB-2"/>
    <property type="match status" value="1"/>
</dbReference>
<organism evidence="13">
    <name type="scientific">Magallana gigas</name>
    <name type="common">Pacific oyster</name>
    <name type="synonym">Crassostrea gigas</name>
    <dbReference type="NCBI Taxonomy" id="29159"/>
    <lineage>
        <taxon>Eukaryota</taxon>
        <taxon>Metazoa</taxon>
        <taxon>Spiralia</taxon>
        <taxon>Lophotrochozoa</taxon>
        <taxon>Mollusca</taxon>
        <taxon>Bivalvia</taxon>
        <taxon>Autobranchia</taxon>
        <taxon>Pteriomorphia</taxon>
        <taxon>Ostreida</taxon>
        <taxon>Ostreoidea</taxon>
        <taxon>Ostreidae</taxon>
        <taxon>Magallana</taxon>
    </lineage>
</organism>
<evidence type="ECO:0000256" key="9">
    <source>
        <dbReference type="ARBA" id="ARBA00023136"/>
    </source>
</evidence>
<dbReference type="InterPro" id="IPR017907">
    <property type="entry name" value="Znf_RING_CS"/>
</dbReference>
<comment type="subcellular location">
    <subcellularLocation>
        <location evidence="1">Endomembrane system</location>
    </subcellularLocation>
</comment>
<dbReference type="GO" id="GO:0005524">
    <property type="term" value="F:ATP binding"/>
    <property type="evidence" value="ECO:0007669"/>
    <property type="project" value="UniProtKB-UniRule"/>
</dbReference>
<evidence type="ECO:0000256" key="2">
    <source>
        <dbReference type="ARBA" id="ARBA00022679"/>
    </source>
</evidence>
<feature type="region of interest" description="Disordered" evidence="12">
    <location>
        <begin position="265"/>
        <end position="297"/>
    </location>
</feature>
<dbReference type="PRINTS" id="PR00109">
    <property type="entry name" value="TYRKINASE"/>
</dbReference>
<dbReference type="Pfam" id="PF07714">
    <property type="entry name" value="PK_Tyr_Ser-Thr"/>
    <property type="match status" value="1"/>
</dbReference>
<dbReference type="PROSITE" id="PS00107">
    <property type="entry name" value="PROTEIN_KINASE_ATP"/>
    <property type="match status" value="1"/>
</dbReference>
<dbReference type="PANTHER" id="PTHR24418">
    <property type="entry name" value="TYROSINE-PROTEIN KINASE"/>
    <property type="match status" value="1"/>
</dbReference>
<dbReference type="Pfam" id="PF00017">
    <property type="entry name" value="SH2"/>
    <property type="match status" value="1"/>
</dbReference>
<dbReference type="PRINTS" id="PR00401">
    <property type="entry name" value="SH2DOMAIN"/>
</dbReference>
<evidence type="ECO:0000256" key="12">
    <source>
        <dbReference type="SAM" id="MobiDB-lite"/>
    </source>
</evidence>
<keyword evidence="7" id="KW-0862">Zinc</keyword>
<name>K1PDS8_MAGGI</name>
<keyword evidence="5" id="KW-0863">Zinc-finger</keyword>
<keyword evidence="8 11" id="KW-0067">ATP-binding</keyword>
<dbReference type="EC" id="2.7.10.2" evidence="11"/>
<dbReference type="Gene3D" id="1.10.510.10">
    <property type="entry name" value="Transferase(Phosphotransferase) domain 1"/>
    <property type="match status" value="1"/>
</dbReference>
<evidence type="ECO:0000256" key="11">
    <source>
        <dbReference type="RuleBase" id="RU362096"/>
    </source>
</evidence>
<keyword evidence="6 11" id="KW-0418">Kinase</keyword>
<dbReference type="AlphaFoldDB" id="K1PDS8"/>
<dbReference type="InterPro" id="IPR036860">
    <property type="entry name" value="SH2_dom_sf"/>
</dbReference>
<evidence type="ECO:0000256" key="3">
    <source>
        <dbReference type="ARBA" id="ARBA00022723"/>
    </source>
</evidence>
<dbReference type="InParanoid" id="K1PDS8"/>
<dbReference type="PROSITE" id="PS50089">
    <property type="entry name" value="ZF_RING_2"/>
    <property type="match status" value="1"/>
</dbReference>
<proteinExistence type="inferred from homology"/>
<comment type="similarity">
    <text evidence="11">Belongs to the protein kinase superfamily. Tyr protein kinase family.</text>
</comment>
<protein>
    <recommendedName>
        <fullName evidence="11">Tyrosine-protein kinase</fullName>
        <ecNumber evidence="11">2.7.10.2</ecNumber>
    </recommendedName>
</protein>
<dbReference type="Pfam" id="PF00097">
    <property type="entry name" value="zf-C3HC4"/>
    <property type="match status" value="1"/>
</dbReference>
<keyword evidence="3" id="KW-0479">Metal-binding</keyword>
<dbReference type="PROSITE" id="PS00518">
    <property type="entry name" value="ZF_RING_1"/>
    <property type="match status" value="1"/>
</dbReference>
<gene>
    <name evidence="13" type="ORF">CGI_10002921</name>
</gene>
<dbReference type="HOGENOM" id="CLU_399716_0_0_1"/>
<evidence type="ECO:0000256" key="1">
    <source>
        <dbReference type="ARBA" id="ARBA00004308"/>
    </source>
</evidence>
<dbReference type="SUPFAM" id="SSF55550">
    <property type="entry name" value="SH2 domain"/>
    <property type="match status" value="1"/>
</dbReference>
<dbReference type="GO" id="GO:0004715">
    <property type="term" value="F:non-membrane spanning protein tyrosine kinase activity"/>
    <property type="evidence" value="ECO:0007669"/>
    <property type="project" value="UniProtKB-EC"/>
</dbReference>
<sequence>MEGRKKECRAKLSNVVRKAGEKGRVLMGLGKSLDSDKVNLLQETSSSVFELDDGFNKSDSWRIPCDTKVTAPPVPPPESEGRTHWNLAEENEDFSDKCLIRLSGRRTTSDWSATGVKGSEAEIRRWSNNDVISSETERSLISIPCDQFERFSTMPKLRKKKKAFVSEWLTMARTPSSRSSLREKLQEEFLSCKICLESFIKPKALPCLHSFCEHCLRDYVRRHPGEKPGHFPCPMCRKDTKIPERGIGDFQDNFLLLSLSDTLDEDEEPWNHGPSPGKQTTTTLVSPPKSFAPPTPQEQHLRTFDWYFGKVSRQASEDWLLSPGYPKGTYLVRQGEAAPDTYTLSVRDCDELRGYIVKHYKIHTQREPQSAFQAYFITPRKQFRTLDELVNHYSDNADGLCCKLQQMCMKPRSLIWAFDRGKSDEYATTRDTVLRVKKLGSGQFAEVWLARWHSSRDIAIKIQKKDAVSSAAFLDEAQLLKQLQHPNIIKLLGVSSETTPIYLLLEYMVNGRLSNYLREGKGHELGLSQLLWIAAQIAEGMAFLEKEHFVHRNLGARNILVGERNVVKIAGFGMAKVQDDPDFNFRRGLKMAIKWMSPEVLLCNKYSTKGDVWTFGIVLVEILTYGKEPYEGMGSKEAFEHVQQGYRMPRPEICPPEVYEVILTCWNSNPPSRPSFDFLNTFLHDFQST</sequence>
<dbReference type="InterPro" id="IPR001245">
    <property type="entry name" value="Ser-Thr/Tyr_kinase_cat_dom"/>
</dbReference>
<dbReference type="InterPro" id="IPR013083">
    <property type="entry name" value="Znf_RING/FYVE/PHD"/>
</dbReference>
<dbReference type="SUPFAM" id="SSF56112">
    <property type="entry name" value="Protein kinase-like (PK-like)"/>
    <property type="match status" value="1"/>
</dbReference>
<dbReference type="SMART" id="SM00184">
    <property type="entry name" value="RING"/>
    <property type="match status" value="1"/>
</dbReference>
<keyword evidence="9" id="KW-0472">Membrane</keyword>
<dbReference type="GO" id="GO:0030182">
    <property type="term" value="P:neuron differentiation"/>
    <property type="evidence" value="ECO:0007669"/>
    <property type="project" value="UniProtKB-ARBA"/>
</dbReference>
<dbReference type="InterPro" id="IPR000980">
    <property type="entry name" value="SH2"/>
</dbReference>
<evidence type="ECO:0000313" key="13">
    <source>
        <dbReference type="EMBL" id="EKC22027.1"/>
    </source>
</evidence>
<dbReference type="SUPFAM" id="SSF57850">
    <property type="entry name" value="RING/U-box"/>
    <property type="match status" value="1"/>
</dbReference>
<dbReference type="InterPro" id="IPR011009">
    <property type="entry name" value="Kinase-like_dom_sf"/>
</dbReference>
<accession>K1PDS8</accession>
<dbReference type="InterPro" id="IPR050198">
    <property type="entry name" value="Non-receptor_tyrosine_kinases"/>
</dbReference>
<evidence type="ECO:0000256" key="7">
    <source>
        <dbReference type="ARBA" id="ARBA00022833"/>
    </source>
</evidence>
<evidence type="ECO:0000256" key="6">
    <source>
        <dbReference type="ARBA" id="ARBA00022777"/>
    </source>
</evidence>